<dbReference type="STRING" id="1835702.A0A1F5LGV9"/>
<feature type="transmembrane region" description="Helical" evidence="9">
    <location>
        <begin position="29"/>
        <end position="47"/>
    </location>
</feature>
<comment type="subcellular location">
    <subcellularLocation>
        <location evidence="2">Membrane</location>
        <topology evidence="2">Multi-pass membrane protein</topology>
    </subcellularLocation>
</comment>
<comment type="pathway">
    <text evidence="3">Secondary metabolite biosynthesis; terpenoid biosynthesis.</text>
</comment>
<dbReference type="CDD" id="cd13959">
    <property type="entry name" value="PT_UbiA_COQ2"/>
    <property type="match status" value="1"/>
</dbReference>
<reference evidence="10 11" key="1">
    <citation type="journal article" date="2016" name="Sci. Rep.">
        <title>Penicillium arizonense, a new, genome sequenced fungal species, reveals a high chemical diversity in secreted metabolites.</title>
        <authorList>
            <person name="Grijseels S."/>
            <person name="Nielsen J.C."/>
            <person name="Randelovic M."/>
            <person name="Nielsen J."/>
            <person name="Nielsen K.F."/>
            <person name="Workman M."/>
            <person name="Frisvad J.C."/>
        </authorList>
    </citation>
    <scope>NUCLEOTIDE SEQUENCE [LARGE SCALE GENOMIC DNA]</scope>
    <source>
        <strain evidence="10 11">CBS 141311</strain>
    </source>
</reference>
<feature type="transmembrane region" description="Helical" evidence="9">
    <location>
        <begin position="194"/>
        <end position="218"/>
    </location>
</feature>
<evidence type="ECO:0000256" key="1">
    <source>
        <dbReference type="ARBA" id="ARBA00001946"/>
    </source>
</evidence>
<dbReference type="InterPro" id="IPR039653">
    <property type="entry name" value="Prenyltransferase"/>
</dbReference>
<keyword evidence="6 9" id="KW-0812">Transmembrane</keyword>
<dbReference type="Gene3D" id="1.20.120.1780">
    <property type="entry name" value="UbiA prenyltransferase"/>
    <property type="match status" value="1"/>
</dbReference>
<dbReference type="PANTHER" id="PTHR11048:SF28">
    <property type="entry name" value="4-HYDROXYBENZOATE POLYPRENYLTRANSFERASE, MITOCHONDRIAL"/>
    <property type="match status" value="1"/>
</dbReference>
<proteinExistence type="inferred from homology"/>
<evidence type="ECO:0000256" key="4">
    <source>
        <dbReference type="ARBA" id="ARBA00005985"/>
    </source>
</evidence>
<evidence type="ECO:0000256" key="5">
    <source>
        <dbReference type="ARBA" id="ARBA00022679"/>
    </source>
</evidence>
<comment type="caution">
    <text evidence="10">The sequence shown here is derived from an EMBL/GenBank/DDBJ whole genome shotgun (WGS) entry which is preliminary data.</text>
</comment>
<dbReference type="InterPro" id="IPR000537">
    <property type="entry name" value="UbiA_prenyltransferase"/>
</dbReference>
<gene>
    <name evidence="10" type="ORF">PENARI_c010G07427</name>
</gene>
<dbReference type="RefSeq" id="XP_022487799.1">
    <property type="nucleotide sequence ID" value="XM_022632298.1"/>
</dbReference>
<keyword evidence="7 9" id="KW-1133">Transmembrane helix</keyword>
<accession>A0A1F5LGV9</accession>
<dbReference type="GeneID" id="34577032"/>
<feature type="transmembrane region" description="Helical" evidence="9">
    <location>
        <begin position="239"/>
        <end position="259"/>
    </location>
</feature>
<organism evidence="10 11">
    <name type="scientific">Penicillium arizonense</name>
    <dbReference type="NCBI Taxonomy" id="1835702"/>
    <lineage>
        <taxon>Eukaryota</taxon>
        <taxon>Fungi</taxon>
        <taxon>Dikarya</taxon>
        <taxon>Ascomycota</taxon>
        <taxon>Pezizomycotina</taxon>
        <taxon>Eurotiomycetes</taxon>
        <taxon>Eurotiomycetidae</taxon>
        <taxon>Eurotiales</taxon>
        <taxon>Aspergillaceae</taxon>
        <taxon>Penicillium</taxon>
    </lineage>
</organism>
<evidence type="ECO:0000256" key="3">
    <source>
        <dbReference type="ARBA" id="ARBA00004721"/>
    </source>
</evidence>
<keyword evidence="5" id="KW-0808">Transferase</keyword>
<dbReference type="Proteomes" id="UP000177622">
    <property type="component" value="Unassembled WGS sequence"/>
</dbReference>
<dbReference type="InterPro" id="IPR030470">
    <property type="entry name" value="UbiA_prenylTrfase_CS"/>
</dbReference>
<dbReference type="GO" id="GO:0004659">
    <property type="term" value="F:prenyltransferase activity"/>
    <property type="evidence" value="ECO:0007669"/>
    <property type="project" value="UniProtKB-ARBA"/>
</dbReference>
<evidence type="ECO:0000313" key="10">
    <source>
        <dbReference type="EMBL" id="OGE52357.1"/>
    </source>
</evidence>
<comment type="cofactor">
    <cofactor evidence="1">
        <name>Mg(2+)</name>
        <dbReference type="ChEBI" id="CHEBI:18420"/>
    </cofactor>
</comment>
<feature type="transmembrane region" description="Helical" evidence="9">
    <location>
        <begin position="136"/>
        <end position="153"/>
    </location>
</feature>
<evidence type="ECO:0000256" key="2">
    <source>
        <dbReference type="ARBA" id="ARBA00004141"/>
    </source>
</evidence>
<evidence type="ECO:0000256" key="9">
    <source>
        <dbReference type="SAM" id="Phobius"/>
    </source>
</evidence>
<dbReference type="UniPathway" id="UPA00213"/>
<dbReference type="AlphaFoldDB" id="A0A1F5LGV9"/>
<comment type="similarity">
    <text evidence="4">Belongs to the UbiA prenyltransferase family.</text>
</comment>
<evidence type="ECO:0000256" key="6">
    <source>
        <dbReference type="ARBA" id="ARBA00022692"/>
    </source>
</evidence>
<evidence type="ECO:0000313" key="11">
    <source>
        <dbReference type="Proteomes" id="UP000177622"/>
    </source>
</evidence>
<dbReference type="GO" id="GO:0140722">
    <property type="term" value="P:mycophenolic acid biosynthetic process"/>
    <property type="evidence" value="ECO:0007669"/>
    <property type="project" value="UniProtKB-ARBA"/>
</dbReference>
<dbReference type="Pfam" id="PF01040">
    <property type="entry name" value="UbiA"/>
    <property type="match status" value="1"/>
</dbReference>
<protein>
    <submittedName>
        <fullName evidence="10">Uncharacterized protein</fullName>
    </submittedName>
</protein>
<sequence length="327" mass="37095">MGRHSSAERSESRHLALDLIKTSRYNRYMPYYTIFAAVWSTLIAGALRLQEARDSISVEHILNRAILSSLHCLLLCGAGNTWNDLVDRNIDSRVARTKCRPLASGRVSTIQALAWLIVQYALSVNVLVWILDGQRIWSLMLPLTATIIVYPYLKRPVFSKVFIYPQYVLGLAVSYPAITGWASINGQDQSTADIVNHCAPIVLLVFVWCFYFNTAYSFQDSVDDRKMKVNSAYVFAGDRIRLFLSFLSILTLVTIPFVVSKIDSPWLWLSWMGVWCSAMIKQIVQFDSGKPESGARIHWENFLLGLWTSSACVIEVYLQKGGFWDTV</sequence>
<dbReference type="Gene3D" id="1.10.357.140">
    <property type="entry name" value="UbiA prenyltransferase"/>
    <property type="match status" value="1"/>
</dbReference>
<dbReference type="PROSITE" id="PS00943">
    <property type="entry name" value="UBIA"/>
    <property type="match status" value="1"/>
</dbReference>
<dbReference type="GO" id="GO:0005886">
    <property type="term" value="C:plasma membrane"/>
    <property type="evidence" value="ECO:0007669"/>
    <property type="project" value="TreeGrafter"/>
</dbReference>
<evidence type="ECO:0000256" key="7">
    <source>
        <dbReference type="ARBA" id="ARBA00022989"/>
    </source>
</evidence>
<feature type="transmembrane region" description="Helical" evidence="9">
    <location>
        <begin position="112"/>
        <end position="130"/>
    </location>
</feature>
<dbReference type="GO" id="GO:0016114">
    <property type="term" value="P:terpenoid biosynthetic process"/>
    <property type="evidence" value="ECO:0007669"/>
    <property type="project" value="UniProtKB-UniPathway"/>
</dbReference>
<evidence type="ECO:0000256" key="8">
    <source>
        <dbReference type="ARBA" id="ARBA00023136"/>
    </source>
</evidence>
<dbReference type="FunFam" id="1.10.357.140:FF:000008">
    <property type="entry name" value="4-hydroxybenzoate octaprenyltransferase"/>
    <property type="match status" value="1"/>
</dbReference>
<feature type="transmembrane region" description="Helical" evidence="9">
    <location>
        <begin position="162"/>
        <end position="182"/>
    </location>
</feature>
<dbReference type="EMBL" id="LXJU01000010">
    <property type="protein sequence ID" value="OGE52357.1"/>
    <property type="molecule type" value="Genomic_DNA"/>
</dbReference>
<dbReference type="InterPro" id="IPR044878">
    <property type="entry name" value="UbiA_sf"/>
</dbReference>
<dbReference type="OrthoDB" id="18170at2759"/>
<keyword evidence="11" id="KW-1185">Reference proteome</keyword>
<name>A0A1F5LGV9_PENAI</name>
<dbReference type="PANTHER" id="PTHR11048">
    <property type="entry name" value="PRENYLTRANSFERASES"/>
    <property type="match status" value="1"/>
</dbReference>
<keyword evidence="8 9" id="KW-0472">Membrane</keyword>